<dbReference type="SUPFAM" id="SSF52047">
    <property type="entry name" value="RNI-like"/>
    <property type="match status" value="1"/>
</dbReference>
<dbReference type="Proteomes" id="UP000218334">
    <property type="component" value="Unassembled WGS sequence"/>
</dbReference>
<accession>A0A2H3BSU6</accession>
<protein>
    <recommendedName>
        <fullName evidence="3">F-box domain-containing protein</fullName>
    </recommendedName>
</protein>
<organism evidence="1 2">
    <name type="scientific">Armillaria solidipes</name>
    <dbReference type="NCBI Taxonomy" id="1076256"/>
    <lineage>
        <taxon>Eukaryota</taxon>
        <taxon>Fungi</taxon>
        <taxon>Dikarya</taxon>
        <taxon>Basidiomycota</taxon>
        <taxon>Agaricomycotina</taxon>
        <taxon>Agaricomycetes</taxon>
        <taxon>Agaricomycetidae</taxon>
        <taxon>Agaricales</taxon>
        <taxon>Marasmiineae</taxon>
        <taxon>Physalacriaceae</taxon>
        <taxon>Armillaria</taxon>
    </lineage>
</organism>
<gene>
    <name evidence="1" type="ORF">ARMSODRAFT_1020924</name>
</gene>
<dbReference type="AlphaFoldDB" id="A0A2H3BSU6"/>
<proteinExistence type="predicted"/>
<reference evidence="2" key="1">
    <citation type="journal article" date="2017" name="Nat. Ecol. Evol.">
        <title>Genome expansion and lineage-specific genetic innovations in the forest pathogenic fungi Armillaria.</title>
        <authorList>
            <person name="Sipos G."/>
            <person name="Prasanna A.N."/>
            <person name="Walter M.C."/>
            <person name="O'Connor E."/>
            <person name="Balint B."/>
            <person name="Krizsan K."/>
            <person name="Kiss B."/>
            <person name="Hess J."/>
            <person name="Varga T."/>
            <person name="Slot J."/>
            <person name="Riley R."/>
            <person name="Boka B."/>
            <person name="Rigling D."/>
            <person name="Barry K."/>
            <person name="Lee J."/>
            <person name="Mihaltcheva S."/>
            <person name="LaButti K."/>
            <person name="Lipzen A."/>
            <person name="Waldron R."/>
            <person name="Moloney N.M."/>
            <person name="Sperisen C."/>
            <person name="Kredics L."/>
            <person name="Vagvoelgyi C."/>
            <person name="Patrignani A."/>
            <person name="Fitzpatrick D."/>
            <person name="Nagy I."/>
            <person name="Doyle S."/>
            <person name="Anderson J.B."/>
            <person name="Grigoriev I.V."/>
            <person name="Gueldener U."/>
            <person name="Muensterkoetter M."/>
            <person name="Nagy L.G."/>
        </authorList>
    </citation>
    <scope>NUCLEOTIDE SEQUENCE [LARGE SCALE GENOMIC DNA]</scope>
    <source>
        <strain evidence="2">28-4</strain>
    </source>
</reference>
<dbReference type="InterPro" id="IPR032675">
    <property type="entry name" value="LRR_dom_sf"/>
</dbReference>
<evidence type="ECO:0000313" key="2">
    <source>
        <dbReference type="Proteomes" id="UP000218334"/>
    </source>
</evidence>
<dbReference type="EMBL" id="KZ293438">
    <property type="protein sequence ID" value="PBK66953.1"/>
    <property type="molecule type" value="Genomic_DNA"/>
</dbReference>
<evidence type="ECO:0000313" key="1">
    <source>
        <dbReference type="EMBL" id="PBK66953.1"/>
    </source>
</evidence>
<sequence>MSVPISGNHWHGRRKKDPLSLLRAALSYSGRRLLSLRMDDSGRWFEDYDMEALEVSESLFNILLSQSQRWKSVILSISPGLFQLLPFLRGRIPELEAFNICLDWLADVDDEITGTFDALAIAPRLKHLVLEDWGSDLIPVIDASASHLVTFCDDRQVTDRAGTLHQGIIRDAPSLEKFSVGYQRPREGALPAASPCIVHQALRNLTVCEDAILRSLDLPNLASATIQACSSPWDAKSSTYQDVLPALLNLIIRSGCILTSLTIADTQLNDHIFSILSLCPNLTKLDLCCSRWQESDPGDAVLQTVIERMAETTTIDSHKLVLVPLLKDFTVSMFDPDLDIEDDAVVGFINSAFVRMLKVRLDCKSPLWSIRIYKSSRHLIFSMLDQEDIQQLKVWKHDRKLDISMDI</sequence>
<dbReference type="Gene3D" id="3.80.10.10">
    <property type="entry name" value="Ribonuclease Inhibitor"/>
    <property type="match status" value="1"/>
</dbReference>
<evidence type="ECO:0008006" key="3">
    <source>
        <dbReference type="Google" id="ProtNLM"/>
    </source>
</evidence>
<name>A0A2H3BSU6_9AGAR</name>
<keyword evidence="2" id="KW-1185">Reference proteome</keyword>